<comment type="caution">
    <text evidence="1">The sequence shown here is derived from an EMBL/GenBank/DDBJ whole genome shotgun (WGS) entry which is preliminary data.</text>
</comment>
<name>A0A5C6EN17_9BACT</name>
<dbReference type="InterPro" id="IPR016024">
    <property type="entry name" value="ARM-type_fold"/>
</dbReference>
<dbReference type="OrthoDB" id="242247at2"/>
<evidence type="ECO:0008006" key="3">
    <source>
        <dbReference type="Google" id="ProtNLM"/>
    </source>
</evidence>
<dbReference type="InterPro" id="IPR004155">
    <property type="entry name" value="PBS_lyase_HEAT"/>
</dbReference>
<evidence type="ECO:0000313" key="1">
    <source>
        <dbReference type="EMBL" id="TWU48956.1"/>
    </source>
</evidence>
<sequence>MKQFFLCVFLACTTLVSITGCGGSADESGPIDVYGGSTDVADIPKHIADFKDESNSGLVQGRAMNALVAIGKPAVEPLIEALGSDDVSTRLMAINTLNLIGADAKDAIPSIQKLTSDPDADVKARATDVLANLKKL</sequence>
<dbReference type="AlphaFoldDB" id="A0A5C6EN17"/>
<protein>
    <recommendedName>
        <fullName evidence="3">HEAT repeat protein</fullName>
    </recommendedName>
</protein>
<evidence type="ECO:0000313" key="2">
    <source>
        <dbReference type="Proteomes" id="UP000318288"/>
    </source>
</evidence>
<reference evidence="1 2" key="1">
    <citation type="submission" date="2019-02" db="EMBL/GenBank/DDBJ databases">
        <title>Deep-cultivation of Planctomycetes and their phenomic and genomic characterization uncovers novel biology.</title>
        <authorList>
            <person name="Wiegand S."/>
            <person name="Jogler M."/>
            <person name="Boedeker C."/>
            <person name="Pinto D."/>
            <person name="Vollmers J."/>
            <person name="Rivas-Marin E."/>
            <person name="Kohn T."/>
            <person name="Peeters S.H."/>
            <person name="Heuer A."/>
            <person name="Rast P."/>
            <person name="Oberbeckmann S."/>
            <person name="Bunk B."/>
            <person name="Jeske O."/>
            <person name="Meyerdierks A."/>
            <person name="Storesund J.E."/>
            <person name="Kallscheuer N."/>
            <person name="Luecker S."/>
            <person name="Lage O.M."/>
            <person name="Pohl T."/>
            <person name="Merkel B.J."/>
            <person name="Hornburger P."/>
            <person name="Mueller R.-W."/>
            <person name="Bruemmer F."/>
            <person name="Labrenz M."/>
            <person name="Spormann A.M."/>
            <person name="Op Den Camp H."/>
            <person name="Overmann J."/>
            <person name="Amann R."/>
            <person name="Jetten M.S.M."/>
            <person name="Mascher T."/>
            <person name="Medema M.H."/>
            <person name="Devos D.P."/>
            <person name="Kaster A.-K."/>
            <person name="Ovreas L."/>
            <person name="Rohde M."/>
            <person name="Galperin M.Y."/>
            <person name="Jogler C."/>
        </authorList>
    </citation>
    <scope>NUCLEOTIDE SEQUENCE [LARGE SCALE GENOMIC DNA]</scope>
    <source>
        <strain evidence="1 2">Poly51</strain>
    </source>
</reference>
<dbReference type="Proteomes" id="UP000318288">
    <property type="component" value="Unassembled WGS sequence"/>
</dbReference>
<dbReference type="Gene3D" id="1.25.10.10">
    <property type="entry name" value="Leucine-rich Repeat Variant"/>
    <property type="match status" value="1"/>
</dbReference>
<dbReference type="InterPro" id="IPR011989">
    <property type="entry name" value="ARM-like"/>
</dbReference>
<proteinExistence type="predicted"/>
<dbReference type="PROSITE" id="PS51257">
    <property type="entry name" value="PROKAR_LIPOPROTEIN"/>
    <property type="match status" value="1"/>
</dbReference>
<dbReference type="SMART" id="SM00567">
    <property type="entry name" value="EZ_HEAT"/>
    <property type="match status" value="2"/>
</dbReference>
<organism evidence="1 2">
    <name type="scientific">Rubripirellula tenax</name>
    <dbReference type="NCBI Taxonomy" id="2528015"/>
    <lineage>
        <taxon>Bacteria</taxon>
        <taxon>Pseudomonadati</taxon>
        <taxon>Planctomycetota</taxon>
        <taxon>Planctomycetia</taxon>
        <taxon>Pirellulales</taxon>
        <taxon>Pirellulaceae</taxon>
        <taxon>Rubripirellula</taxon>
    </lineage>
</organism>
<dbReference type="Pfam" id="PF13646">
    <property type="entry name" value="HEAT_2"/>
    <property type="match status" value="1"/>
</dbReference>
<dbReference type="EMBL" id="SJPW01000006">
    <property type="protein sequence ID" value="TWU48956.1"/>
    <property type="molecule type" value="Genomic_DNA"/>
</dbReference>
<dbReference type="SUPFAM" id="SSF48371">
    <property type="entry name" value="ARM repeat"/>
    <property type="match status" value="1"/>
</dbReference>
<keyword evidence="2" id="KW-1185">Reference proteome</keyword>
<dbReference type="InterPro" id="IPR021133">
    <property type="entry name" value="HEAT_type_2"/>
</dbReference>
<gene>
    <name evidence="1" type="ORF">Poly51_48600</name>
</gene>
<dbReference type="PROSITE" id="PS50077">
    <property type="entry name" value="HEAT_REPEAT"/>
    <property type="match status" value="1"/>
</dbReference>
<accession>A0A5C6EN17</accession>